<comment type="caution">
    <text evidence="3">The sequence shown here is derived from an EMBL/GenBank/DDBJ whole genome shotgun (WGS) entry which is preliminary data.</text>
</comment>
<keyword evidence="2" id="KW-0812">Transmembrane</keyword>
<feature type="transmembrane region" description="Helical" evidence="2">
    <location>
        <begin position="20"/>
        <end position="39"/>
    </location>
</feature>
<dbReference type="Proteomes" id="UP001240447">
    <property type="component" value="Unassembled WGS sequence"/>
</dbReference>
<keyword evidence="2" id="KW-0472">Membrane</keyword>
<name>A0ABT9NM79_9ACTN</name>
<proteinExistence type="predicted"/>
<feature type="compositionally biased region" description="Basic and acidic residues" evidence="1">
    <location>
        <begin position="58"/>
        <end position="78"/>
    </location>
</feature>
<feature type="region of interest" description="Disordered" evidence="1">
    <location>
        <begin position="48"/>
        <end position="124"/>
    </location>
</feature>
<evidence type="ECO:0000313" key="4">
    <source>
        <dbReference type="Proteomes" id="UP001240447"/>
    </source>
</evidence>
<evidence type="ECO:0000256" key="1">
    <source>
        <dbReference type="SAM" id="MobiDB-lite"/>
    </source>
</evidence>
<keyword evidence="2" id="KW-1133">Transmembrane helix</keyword>
<evidence type="ECO:0000313" key="3">
    <source>
        <dbReference type="EMBL" id="MDP9821529.1"/>
    </source>
</evidence>
<feature type="compositionally biased region" description="Acidic residues" evidence="1">
    <location>
        <begin position="87"/>
        <end position="115"/>
    </location>
</feature>
<sequence>MAQQEHPDEQEWWRPVASGLGALVAVSLAIGLVVGLVALGATRILGGGDDVAATTADAPRRELPEVEISGEDRPDLHLRPSPRTPDGEDETEGADDEATDDVDEAEDEEDADAEPEIILSASPTQVSAMGRIDLTGVYPGAEGVTVEVQRRVDGRWESFSGVTANVSGGTFSTWVQTGRTGPNRFRVYDASADLASKPVTVVVG</sequence>
<protein>
    <recommendedName>
        <fullName evidence="5">Bacterial spore germination immunoglobulin-like domain-containing protein</fullName>
    </recommendedName>
</protein>
<dbReference type="EMBL" id="JAUSQM010000001">
    <property type="protein sequence ID" value="MDP9821529.1"/>
    <property type="molecule type" value="Genomic_DNA"/>
</dbReference>
<organism evidence="3 4">
    <name type="scientific">Nocardioides massiliensis</name>
    <dbReference type="NCBI Taxonomy" id="1325935"/>
    <lineage>
        <taxon>Bacteria</taxon>
        <taxon>Bacillati</taxon>
        <taxon>Actinomycetota</taxon>
        <taxon>Actinomycetes</taxon>
        <taxon>Propionibacteriales</taxon>
        <taxon>Nocardioidaceae</taxon>
        <taxon>Nocardioides</taxon>
    </lineage>
</organism>
<keyword evidence="4" id="KW-1185">Reference proteome</keyword>
<evidence type="ECO:0008006" key="5">
    <source>
        <dbReference type="Google" id="ProtNLM"/>
    </source>
</evidence>
<dbReference type="RefSeq" id="WP_306824941.1">
    <property type="nucleotide sequence ID" value="NZ_JAUSQM010000001.1"/>
</dbReference>
<accession>A0ABT9NM79</accession>
<evidence type="ECO:0000256" key="2">
    <source>
        <dbReference type="SAM" id="Phobius"/>
    </source>
</evidence>
<gene>
    <name evidence="3" type="ORF">J2S59_001338</name>
</gene>
<reference evidence="3 4" key="1">
    <citation type="submission" date="2023-07" db="EMBL/GenBank/DDBJ databases">
        <title>Sequencing the genomes of 1000 actinobacteria strains.</title>
        <authorList>
            <person name="Klenk H.-P."/>
        </authorList>
    </citation>
    <scope>NUCLEOTIDE SEQUENCE [LARGE SCALE GENOMIC DNA]</scope>
    <source>
        <strain evidence="3 4">GD13</strain>
    </source>
</reference>